<dbReference type="RefSeq" id="WP_229408810.1">
    <property type="nucleotide sequence ID" value="NZ_FOLD01000011.1"/>
</dbReference>
<dbReference type="STRING" id="1164594.SAMN05216204_11181"/>
<keyword evidence="4" id="KW-0143">Chaperone</keyword>
<dbReference type="EMBL" id="FOLD01000011">
    <property type="protein sequence ID" value="SFC86348.1"/>
    <property type="molecule type" value="Genomic_DNA"/>
</dbReference>
<sequence>MMSTTEVLAVYESMVELSGQMLDAATSSDWDRVTQLEGHCASQVALLRSGEAGTPFQGEQRVKKIAILKKLLDDDRRIRDLAMPKLAELSALMSNTRTQRRLAHAYGA</sequence>
<dbReference type="Gene3D" id="1.20.58.380">
    <property type="entry name" value="Flagellar protein flit"/>
    <property type="match status" value="1"/>
</dbReference>
<dbReference type="Proteomes" id="UP000198639">
    <property type="component" value="Unassembled WGS sequence"/>
</dbReference>
<keyword evidence="6" id="KW-0966">Cell projection</keyword>
<dbReference type="InterPro" id="IPR008622">
    <property type="entry name" value="FliT"/>
</dbReference>
<keyword evidence="3" id="KW-1005">Bacterial flagellum biogenesis</keyword>
<keyword evidence="6" id="KW-0969">Cilium</keyword>
<reference evidence="7" key="1">
    <citation type="submission" date="2016-10" db="EMBL/GenBank/DDBJ databases">
        <authorList>
            <person name="Varghese N."/>
            <person name="Submissions S."/>
        </authorList>
    </citation>
    <scope>NUCLEOTIDE SEQUENCE [LARGE SCALE GENOMIC DNA]</scope>
    <source>
        <strain evidence="7">CGMCC 1.12041</strain>
    </source>
</reference>
<proteinExistence type="predicted"/>
<name>A0A1I1MT25_9BURK</name>
<accession>A0A1I1MT25</accession>
<keyword evidence="2" id="KW-0963">Cytoplasm</keyword>
<keyword evidence="7" id="KW-1185">Reference proteome</keyword>
<gene>
    <name evidence="6" type="ORF">SAMN05216204_11181</name>
</gene>
<dbReference type="Pfam" id="PF05400">
    <property type="entry name" value="FliT"/>
    <property type="match status" value="1"/>
</dbReference>
<evidence type="ECO:0000256" key="1">
    <source>
        <dbReference type="ARBA" id="ARBA00004514"/>
    </source>
</evidence>
<dbReference type="GO" id="GO:0044781">
    <property type="term" value="P:bacterial-type flagellum organization"/>
    <property type="evidence" value="ECO:0007669"/>
    <property type="project" value="UniProtKB-KW"/>
</dbReference>
<comment type="subcellular location">
    <subcellularLocation>
        <location evidence="1">Cytoplasm</location>
        <location evidence="1">Cytosol</location>
    </subcellularLocation>
</comment>
<evidence type="ECO:0000256" key="3">
    <source>
        <dbReference type="ARBA" id="ARBA00022795"/>
    </source>
</evidence>
<evidence type="ECO:0000256" key="2">
    <source>
        <dbReference type="ARBA" id="ARBA00022490"/>
    </source>
</evidence>
<keyword evidence="6" id="KW-0282">Flagellum</keyword>
<evidence type="ECO:0000256" key="5">
    <source>
        <dbReference type="ARBA" id="ARBA00093797"/>
    </source>
</evidence>
<evidence type="ECO:0000313" key="6">
    <source>
        <dbReference type="EMBL" id="SFC86348.1"/>
    </source>
</evidence>
<evidence type="ECO:0000313" key="7">
    <source>
        <dbReference type="Proteomes" id="UP000198639"/>
    </source>
</evidence>
<protein>
    <recommendedName>
        <fullName evidence="5">Flagellar protein FliT</fullName>
    </recommendedName>
</protein>
<dbReference type="AlphaFoldDB" id="A0A1I1MT25"/>
<organism evidence="6 7">
    <name type="scientific">Massilia yuzhufengensis</name>
    <dbReference type="NCBI Taxonomy" id="1164594"/>
    <lineage>
        <taxon>Bacteria</taxon>
        <taxon>Pseudomonadati</taxon>
        <taxon>Pseudomonadota</taxon>
        <taxon>Betaproteobacteria</taxon>
        <taxon>Burkholderiales</taxon>
        <taxon>Oxalobacteraceae</taxon>
        <taxon>Telluria group</taxon>
        <taxon>Massilia</taxon>
    </lineage>
</organism>
<evidence type="ECO:0000256" key="4">
    <source>
        <dbReference type="ARBA" id="ARBA00023186"/>
    </source>
</evidence>